<evidence type="ECO:0000313" key="4">
    <source>
        <dbReference type="Proteomes" id="UP000597877"/>
    </source>
</evidence>
<proteinExistence type="predicted"/>
<keyword evidence="2" id="KW-0472">Membrane</keyword>
<feature type="transmembrane region" description="Helical" evidence="2">
    <location>
        <begin position="6"/>
        <end position="24"/>
    </location>
</feature>
<dbReference type="InterPro" id="IPR023365">
    <property type="entry name" value="Sortase_dom-sf"/>
</dbReference>
<dbReference type="RefSeq" id="WP_186839869.1">
    <property type="nucleotide sequence ID" value="NZ_JACOOZ010000001.1"/>
</dbReference>
<dbReference type="Gene3D" id="2.40.260.10">
    <property type="entry name" value="Sortase"/>
    <property type="match status" value="1"/>
</dbReference>
<keyword evidence="2" id="KW-0812">Transmembrane</keyword>
<protein>
    <submittedName>
        <fullName evidence="3">Class B sortase</fullName>
        <ecNumber evidence="3">3.4.22.71</ecNumber>
    </submittedName>
</protein>
<dbReference type="EMBL" id="JACOOZ010000001">
    <property type="protein sequence ID" value="MBC5666726.1"/>
    <property type="molecule type" value="Genomic_DNA"/>
</dbReference>
<dbReference type="Pfam" id="PF04203">
    <property type="entry name" value="Sortase"/>
    <property type="match status" value="1"/>
</dbReference>
<dbReference type="Proteomes" id="UP000597877">
    <property type="component" value="Unassembled WGS sequence"/>
</dbReference>
<dbReference type="EC" id="3.4.22.71" evidence="3"/>
<keyword evidence="2" id="KW-1133">Transmembrane helix</keyword>
<evidence type="ECO:0000313" key="3">
    <source>
        <dbReference type="EMBL" id="MBC5666726.1"/>
    </source>
</evidence>
<organism evidence="3 4">
    <name type="scientific">Eubacterium segne</name>
    <dbReference type="NCBI Taxonomy" id="2763045"/>
    <lineage>
        <taxon>Bacteria</taxon>
        <taxon>Bacillati</taxon>
        <taxon>Bacillota</taxon>
        <taxon>Clostridia</taxon>
        <taxon>Eubacteriales</taxon>
        <taxon>Eubacteriaceae</taxon>
        <taxon>Eubacterium</taxon>
    </lineage>
</organism>
<reference evidence="3 4" key="1">
    <citation type="submission" date="2020-08" db="EMBL/GenBank/DDBJ databases">
        <title>Genome public.</title>
        <authorList>
            <person name="Liu C."/>
            <person name="Sun Q."/>
        </authorList>
    </citation>
    <scope>NUCLEOTIDE SEQUENCE [LARGE SCALE GENOMIC DNA]</scope>
    <source>
        <strain evidence="3 4">BX4</strain>
    </source>
</reference>
<name>A0ABR7EZF5_9FIRM</name>
<accession>A0ABR7EZF5</accession>
<dbReference type="PROSITE" id="PS51257">
    <property type="entry name" value="PROKAR_LIPOPROTEIN"/>
    <property type="match status" value="1"/>
</dbReference>
<comment type="caution">
    <text evidence="3">The sequence shown here is derived from an EMBL/GenBank/DDBJ whole genome shotgun (WGS) entry which is preliminary data.</text>
</comment>
<dbReference type="SUPFAM" id="SSF63817">
    <property type="entry name" value="Sortase"/>
    <property type="match status" value="1"/>
</dbReference>
<keyword evidence="1 3" id="KW-0378">Hydrolase</keyword>
<gene>
    <name evidence="3" type="primary">srtB</name>
    <name evidence="3" type="ORF">H8S00_01780</name>
</gene>
<dbReference type="NCBIfam" id="TIGR03064">
    <property type="entry name" value="sortase_srtB"/>
    <property type="match status" value="1"/>
</dbReference>
<dbReference type="CDD" id="cd05826">
    <property type="entry name" value="Sortase_B"/>
    <property type="match status" value="1"/>
</dbReference>
<dbReference type="GO" id="GO:0016787">
    <property type="term" value="F:hydrolase activity"/>
    <property type="evidence" value="ECO:0007669"/>
    <property type="project" value="UniProtKB-KW"/>
</dbReference>
<evidence type="ECO:0000256" key="2">
    <source>
        <dbReference type="SAM" id="Phobius"/>
    </source>
</evidence>
<dbReference type="InterPro" id="IPR009835">
    <property type="entry name" value="SrtB"/>
</dbReference>
<dbReference type="InterPro" id="IPR005754">
    <property type="entry name" value="Sortase"/>
</dbReference>
<evidence type="ECO:0000256" key="1">
    <source>
        <dbReference type="ARBA" id="ARBA00022801"/>
    </source>
</evidence>
<sequence length="241" mass="27908">MKKHKLIRIVIMLLLISSGCLMILDEQSEGIMKRISDNGMRQEAVNRKGNGIDFAGLQKINGDIVAWIKVPGTKVDYPVVKARDNSFYLSHGIDGSYSQYGAVFMDQRMYNRKLNETDNVIIYGHNMGHWDDSMFGTLMNYKSSEFSFSNDRIYLYTENGKSEYRIISVMRTTSADKWYEFISLDKKSRYEDKLRYLETNSIHRFLNDKVNNPGKGQFITLSTCDYDGRYKMLIVGIKSNQ</sequence>
<keyword evidence="4" id="KW-1185">Reference proteome</keyword>